<keyword evidence="5 6" id="KW-0472">Membrane</keyword>
<gene>
    <name evidence="8" type="ORF">SAMN05216199_3658</name>
</gene>
<name>A0A1H9XCN0_9MICO</name>
<evidence type="ECO:0000256" key="6">
    <source>
        <dbReference type="SAM" id="Phobius"/>
    </source>
</evidence>
<dbReference type="Pfam" id="PF00482">
    <property type="entry name" value="T2SSF"/>
    <property type="match status" value="1"/>
</dbReference>
<dbReference type="STRING" id="587636.SAMN05216199_3658"/>
<proteinExistence type="predicted"/>
<organism evidence="8 9">
    <name type="scientific">Pedococcus cremeus</name>
    <dbReference type="NCBI Taxonomy" id="587636"/>
    <lineage>
        <taxon>Bacteria</taxon>
        <taxon>Bacillati</taxon>
        <taxon>Actinomycetota</taxon>
        <taxon>Actinomycetes</taxon>
        <taxon>Micrococcales</taxon>
        <taxon>Intrasporangiaceae</taxon>
        <taxon>Pedococcus</taxon>
    </lineage>
</organism>
<keyword evidence="3 6" id="KW-0812">Transmembrane</keyword>
<protein>
    <submittedName>
        <fullName evidence="8">Tight adherence protein C</fullName>
    </submittedName>
</protein>
<dbReference type="AlphaFoldDB" id="A0A1H9XCN0"/>
<dbReference type="OrthoDB" id="9810662at2"/>
<evidence type="ECO:0000313" key="9">
    <source>
        <dbReference type="Proteomes" id="UP000199019"/>
    </source>
</evidence>
<keyword evidence="4 6" id="KW-1133">Transmembrane helix</keyword>
<reference evidence="9" key="1">
    <citation type="submission" date="2016-10" db="EMBL/GenBank/DDBJ databases">
        <authorList>
            <person name="Varghese N."/>
            <person name="Submissions S."/>
        </authorList>
    </citation>
    <scope>NUCLEOTIDE SEQUENCE [LARGE SCALE GENOMIC DNA]</scope>
    <source>
        <strain evidence="9">CGMCC 1.6963</strain>
    </source>
</reference>
<evidence type="ECO:0000256" key="5">
    <source>
        <dbReference type="ARBA" id="ARBA00023136"/>
    </source>
</evidence>
<comment type="subcellular location">
    <subcellularLocation>
        <location evidence="1">Cell membrane</location>
        <topology evidence="1">Multi-pass membrane protein</topology>
    </subcellularLocation>
</comment>
<evidence type="ECO:0000256" key="2">
    <source>
        <dbReference type="ARBA" id="ARBA00022475"/>
    </source>
</evidence>
<accession>A0A1H9XCN0</accession>
<dbReference type="InterPro" id="IPR018076">
    <property type="entry name" value="T2SS_GspF_dom"/>
</dbReference>
<evidence type="ECO:0000256" key="1">
    <source>
        <dbReference type="ARBA" id="ARBA00004651"/>
    </source>
</evidence>
<feature type="transmembrane region" description="Helical" evidence="6">
    <location>
        <begin position="6"/>
        <end position="29"/>
    </location>
</feature>
<evidence type="ECO:0000313" key="8">
    <source>
        <dbReference type="EMBL" id="SES43791.1"/>
    </source>
</evidence>
<feature type="transmembrane region" description="Helical" evidence="6">
    <location>
        <begin position="105"/>
        <end position="125"/>
    </location>
</feature>
<keyword evidence="9" id="KW-1185">Reference proteome</keyword>
<dbReference type="PANTHER" id="PTHR35007">
    <property type="entry name" value="INTEGRAL MEMBRANE PROTEIN-RELATED"/>
    <property type="match status" value="1"/>
</dbReference>
<dbReference type="Proteomes" id="UP000199019">
    <property type="component" value="Unassembled WGS sequence"/>
</dbReference>
<dbReference type="EMBL" id="FOHB01000007">
    <property type="protein sequence ID" value="SES43791.1"/>
    <property type="molecule type" value="Genomic_DNA"/>
</dbReference>
<evidence type="ECO:0000256" key="4">
    <source>
        <dbReference type="ARBA" id="ARBA00022989"/>
    </source>
</evidence>
<dbReference type="PANTHER" id="PTHR35007:SF2">
    <property type="entry name" value="PILUS ASSEMBLE PROTEIN"/>
    <property type="match status" value="1"/>
</dbReference>
<feature type="transmembrane region" description="Helical" evidence="6">
    <location>
        <begin position="275"/>
        <end position="297"/>
    </location>
</feature>
<feature type="domain" description="Type II secretion system protein GspF" evidence="7">
    <location>
        <begin position="167"/>
        <end position="292"/>
    </location>
</feature>
<keyword evidence="2" id="KW-1003">Cell membrane</keyword>
<dbReference type="GO" id="GO:0005886">
    <property type="term" value="C:plasma membrane"/>
    <property type="evidence" value="ECO:0007669"/>
    <property type="project" value="UniProtKB-SubCell"/>
</dbReference>
<sequence>MGSSVLLFIGMGAVALALVTIVLAASLGAGETTGVARSIALIEQTIDRKEVSKSELPASERLLVPFLSATRRIGFKLSPAGSSESMTRLLDLAGNPGSWTADKIMGYKGAGLIAGAIVGVAIGHFSLKGVLFAIVGAAAGFFLPNLLLLNLGQKRQEELRLGLADSLDMMTVCVEAGQGFDSALLQVARSVEGPVAGEFARVLGEIQMGKSRGEAFSSLGTRTTVPEVKNFVSALVQADRLGLPIANVLREQSQQMRLVRRQRAEEKAQKVPVKILFPMLLFIFPALFIVIIGPGAIKMIHTFSGGGI</sequence>
<evidence type="ECO:0000256" key="3">
    <source>
        <dbReference type="ARBA" id="ARBA00022692"/>
    </source>
</evidence>
<feature type="transmembrane region" description="Helical" evidence="6">
    <location>
        <begin position="131"/>
        <end position="151"/>
    </location>
</feature>
<evidence type="ECO:0000259" key="7">
    <source>
        <dbReference type="Pfam" id="PF00482"/>
    </source>
</evidence>